<dbReference type="CDD" id="cd09279">
    <property type="entry name" value="RNase_HI_like"/>
    <property type="match status" value="1"/>
</dbReference>
<gene>
    <name evidence="3" type="ORF">FSB_LOCUS6020</name>
</gene>
<feature type="compositionally biased region" description="Basic and acidic residues" evidence="1">
    <location>
        <begin position="158"/>
        <end position="169"/>
    </location>
</feature>
<dbReference type="Gene3D" id="1.10.340.70">
    <property type="match status" value="1"/>
</dbReference>
<feature type="region of interest" description="Disordered" evidence="1">
    <location>
        <begin position="113"/>
        <end position="169"/>
    </location>
</feature>
<dbReference type="Gene3D" id="3.10.10.10">
    <property type="entry name" value="HIV Type 1 Reverse Transcriptase, subunit A, domain 1"/>
    <property type="match status" value="1"/>
</dbReference>
<dbReference type="EMBL" id="OIVN01000313">
    <property type="protein sequence ID" value="SPC78138.1"/>
    <property type="molecule type" value="Genomic_DNA"/>
</dbReference>
<dbReference type="GO" id="GO:0003676">
    <property type="term" value="F:nucleic acid binding"/>
    <property type="evidence" value="ECO:0007669"/>
    <property type="project" value="InterPro"/>
</dbReference>
<dbReference type="Pfam" id="PF13456">
    <property type="entry name" value="RVT_3"/>
    <property type="match status" value="1"/>
</dbReference>
<dbReference type="PANTHER" id="PTHR48475:SF2">
    <property type="entry name" value="RIBONUCLEASE H"/>
    <property type="match status" value="1"/>
</dbReference>
<feature type="compositionally biased region" description="Basic and acidic residues" evidence="1">
    <location>
        <begin position="122"/>
        <end position="138"/>
    </location>
</feature>
<dbReference type="InterPro" id="IPR041588">
    <property type="entry name" value="Integrase_H2C2"/>
</dbReference>
<dbReference type="InterPro" id="IPR043502">
    <property type="entry name" value="DNA/RNA_pol_sf"/>
</dbReference>
<protein>
    <recommendedName>
        <fullName evidence="2">Integrase catalytic domain-containing protein</fullName>
    </recommendedName>
</protein>
<dbReference type="Pfam" id="PF03732">
    <property type="entry name" value="Retrotrans_gag"/>
    <property type="match status" value="1"/>
</dbReference>
<dbReference type="Pfam" id="PF17921">
    <property type="entry name" value="Integrase_H2C2"/>
    <property type="match status" value="1"/>
</dbReference>
<dbReference type="InterPro" id="IPR000477">
    <property type="entry name" value="RT_dom"/>
</dbReference>
<proteinExistence type="predicted"/>
<dbReference type="InterPro" id="IPR001584">
    <property type="entry name" value="Integrase_cat-core"/>
</dbReference>
<sequence length="1432" mass="163824">MNSRIEKVTVYLGRGKDPMMNPEGENPLLETDLSSNNDKRWPEGTPSEKALRRVIVRSEIRNERKPEPSHRYRRRSKTDRRTRVVEPRSSNSTSDRTWDTMEALKQQVLELKKKLKKNKNPRRSEHSSRPKTRSRPERYLSSYSSSMSVGETDEEESSDGRNKGVKEFKTDPIGHISHFRQSMALHLGNDALMCHMFPSSLGPMSLRWFNRLQHSSIYSWDELAEAFVSRFITNSRKPKEFDSLMSMRMKDSESLKSYSSKYWEVYNEVDGGTEDMAITAFKQGLEPESELRHSLSKRPAKNMRDLMSRIQQYVRVEEDRARTRVRTRDNTTMKGQRPSTMPSPQPRVIEMIHTSRPKGQSFDRLKSDLKKAQHLREVFHVAEGSVISKKPRTDFPNNEQQIFFSDEDLRDVQTPHDDPLVVKLRIGDSDVKRVLIDQGSCSEIMYPDLFHGLGLKQSDLQPYDAPLVGFSGETPVSQLDFGIMEIKGDQAASKQCIMAAIKQNPPGKSNETYEPGEELETMTFSSDPEKYFKIGQSLNSDDRTELVNFLTSNIDVFAWDPYEVPGVDPDYIQHRLNVDPHSKPVQQKSRRSAPVHAEAVQKEVERLLQAGAIRELHYPTWLSNTVVVKKKNGKWRVCVDFTSLNQACLKDPFSLPKIDQLVDATVGHDRMSFLDAFQGYHQIALSPEDREKTAFITPLGIYCYKVMPFGLKNAGATYQRMVTKMFKDQIGKTMEIYIDDMVVKRKLSQNHLEDLTETFRILRLHKLRLNASKCVFGVGSGKFLGFMVSHRGIEVNPDQIKAIQELKAPRTHKEVQRLTGMTAALNRQKRVTPLEKVGLALITAAKKLPQYFQAHTIYVVTQYPVQAMFHKADFTGRIWKWGAKIGTLDTRAGGKYTWMGLPTPRDQEPGVVIITPDEMVIEQSIRLDFKTSNNEAEYEAVLAGLNSTKTLGAQQLIVYCDSLLVASQINGEYMARDERMAAYLLKVQQTMTGFQTVRVKVQQTMTGFQTVRVEQIGQNLNSHADALATIAVPACHIHTITVGPCWMDPYVYYLKEGVLPEQKREAEIIRRKAVRFWLSKDSKLYKRSFSGPYLLCVHPDIVEDLLYEIHEGICGSHTGGRSLAHRALTQGYWWPYMQKDAVTYVKKCDKCQRFSHSVHQPAAELLPLVSPWPFAQWGMDLVGPLPKATGNRRWLIRRYGLFHESSEYLRLSSPDNGTQFTSKPFMKYCSELGIRNVYSSPAYPQSNGQAEASNKTVLDGIKKRLEDAKGRWVEELPNVLWTFRTTPWRSTGETPFSLAYGSEAIIPLEISLPTLRTSEWEPTRNDLAQSQALDLLEERRKQAMIRLASYQQQLKKGYNENVRPRSFHQGDLVLRKVLGNTKNPNDGKLGPNWEGPYRVRSVTGVGAYHLEDLNSIPLPRPWNVSNLRKYFH</sequence>
<dbReference type="CDD" id="cd01647">
    <property type="entry name" value="RT_LTR"/>
    <property type="match status" value="1"/>
</dbReference>
<feature type="compositionally biased region" description="Basic and acidic residues" evidence="1">
    <location>
        <begin position="321"/>
        <end position="331"/>
    </location>
</feature>
<dbReference type="Gene3D" id="3.30.70.270">
    <property type="match status" value="1"/>
</dbReference>
<evidence type="ECO:0000313" key="3">
    <source>
        <dbReference type="EMBL" id="SPC78138.1"/>
    </source>
</evidence>
<dbReference type="SUPFAM" id="SSF56672">
    <property type="entry name" value="DNA/RNA polymerases"/>
    <property type="match status" value="1"/>
</dbReference>
<dbReference type="GO" id="GO:0015074">
    <property type="term" value="P:DNA integration"/>
    <property type="evidence" value="ECO:0007669"/>
    <property type="project" value="InterPro"/>
</dbReference>
<dbReference type="Pfam" id="PF00078">
    <property type="entry name" value="RVT_1"/>
    <property type="match status" value="1"/>
</dbReference>
<dbReference type="PANTHER" id="PTHR48475">
    <property type="entry name" value="RIBONUCLEASE H"/>
    <property type="match status" value="1"/>
</dbReference>
<feature type="domain" description="Integrase catalytic" evidence="2">
    <location>
        <begin position="1215"/>
        <end position="1303"/>
    </location>
</feature>
<dbReference type="InterPro" id="IPR005162">
    <property type="entry name" value="Retrotrans_gag_dom"/>
</dbReference>
<organism evidence="3">
    <name type="scientific">Fagus sylvatica</name>
    <name type="common">Beechnut</name>
    <dbReference type="NCBI Taxonomy" id="28930"/>
    <lineage>
        <taxon>Eukaryota</taxon>
        <taxon>Viridiplantae</taxon>
        <taxon>Streptophyta</taxon>
        <taxon>Embryophyta</taxon>
        <taxon>Tracheophyta</taxon>
        <taxon>Spermatophyta</taxon>
        <taxon>Magnoliopsida</taxon>
        <taxon>eudicotyledons</taxon>
        <taxon>Gunneridae</taxon>
        <taxon>Pentapetalae</taxon>
        <taxon>rosids</taxon>
        <taxon>fabids</taxon>
        <taxon>Fagales</taxon>
        <taxon>Fagaceae</taxon>
        <taxon>Fagus</taxon>
    </lineage>
</organism>
<dbReference type="InterPro" id="IPR036397">
    <property type="entry name" value="RNaseH_sf"/>
</dbReference>
<dbReference type="GO" id="GO:0004523">
    <property type="term" value="F:RNA-DNA hybrid ribonuclease activity"/>
    <property type="evidence" value="ECO:0007669"/>
    <property type="project" value="InterPro"/>
</dbReference>
<evidence type="ECO:0000259" key="2">
    <source>
        <dbReference type="PROSITE" id="PS50994"/>
    </source>
</evidence>
<dbReference type="InterPro" id="IPR043128">
    <property type="entry name" value="Rev_trsase/Diguanyl_cyclase"/>
</dbReference>
<dbReference type="Gene3D" id="3.30.420.10">
    <property type="entry name" value="Ribonuclease H-like superfamily/Ribonuclease H"/>
    <property type="match status" value="2"/>
</dbReference>
<feature type="region of interest" description="Disordered" evidence="1">
    <location>
        <begin position="321"/>
        <end position="345"/>
    </location>
</feature>
<accession>A0A2N9ETE6</accession>
<feature type="region of interest" description="Disordered" evidence="1">
    <location>
        <begin position="1"/>
        <end position="99"/>
    </location>
</feature>
<evidence type="ECO:0000256" key="1">
    <source>
        <dbReference type="SAM" id="MobiDB-lite"/>
    </source>
</evidence>
<name>A0A2N9ETE6_FAGSY</name>
<dbReference type="SUPFAM" id="SSF53098">
    <property type="entry name" value="Ribonuclease H-like"/>
    <property type="match status" value="1"/>
</dbReference>
<dbReference type="InterPro" id="IPR002156">
    <property type="entry name" value="RNaseH_domain"/>
</dbReference>
<reference evidence="3" key="1">
    <citation type="submission" date="2018-02" db="EMBL/GenBank/DDBJ databases">
        <authorList>
            <person name="Cohen D.B."/>
            <person name="Kent A.D."/>
        </authorList>
    </citation>
    <scope>NUCLEOTIDE SEQUENCE</scope>
</reference>
<feature type="compositionally biased region" description="Basic and acidic residues" evidence="1">
    <location>
        <begin position="56"/>
        <end position="70"/>
    </location>
</feature>
<feature type="compositionally biased region" description="Polar residues" evidence="1">
    <location>
        <begin position="332"/>
        <end position="342"/>
    </location>
</feature>
<dbReference type="PROSITE" id="PS50994">
    <property type="entry name" value="INTEGRASE"/>
    <property type="match status" value="1"/>
</dbReference>
<dbReference type="InterPro" id="IPR012337">
    <property type="entry name" value="RNaseH-like_sf"/>
</dbReference>